<gene>
    <name evidence="3" type="ORF">MW290_17050</name>
</gene>
<keyword evidence="4" id="KW-1185">Reference proteome</keyword>
<dbReference type="SUPFAM" id="SSF46785">
    <property type="entry name" value="Winged helix' DNA-binding domain"/>
    <property type="match status" value="1"/>
</dbReference>
<feature type="domain" description="HTH arsR-type" evidence="2">
    <location>
        <begin position="1"/>
        <end position="102"/>
    </location>
</feature>
<dbReference type="PANTHER" id="PTHR38600">
    <property type="entry name" value="TRANSCRIPTIONAL REGULATORY PROTEIN"/>
    <property type="match status" value="1"/>
</dbReference>
<dbReference type="Pfam" id="PF12840">
    <property type="entry name" value="HTH_20"/>
    <property type="match status" value="1"/>
</dbReference>
<dbReference type="InterPro" id="IPR001845">
    <property type="entry name" value="HTH_ArsR_DNA-bd_dom"/>
</dbReference>
<evidence type="ECO:0000313" key="4">
    <source>
        <dbReference type="Proteomes" id="UP001056201"/>
    </source>
</evidence>
<dbReference type="RefSeq" id="WP_250198903.1">
    <property type="nucleotide sequence ID" value="NZ_CP097636.1"/>
</dbReference>
<evidence type="ECO:0000313" key="3">
    <source>
        <dbReference type="EMBL" id="URI10698.1"/>
    </source>
</evidence>
<dbReference type="CDD" id="cd00090">
    <property type="entry name" value="HTH_ARSR"/>
    <property type="match status" value="1"/>
</dbReference>
<feature type="compositionally biased region" description="Basic residues" evidence="1">
    <location>
        <begin position="125"/>
        <end position="136"/>
    </location>
</feature>
<protein>
    <submittedName>
        <fullName evidence="3">Metalloregulator ArsR/SmtB family transcription factor</fullName>
    </submittedName>
</protein>
<dbReference type="NCBIfam" id="NF033788">
    <property type="entry name" value="HTH_metalloreg"/>
    <property type="match status" value="1"/>
</dbReference>
<accession>A0ABY4SG00</accession>
<dbReference type="PANTHER" id="PTHR38600:SF2">
    <property type="entry name" value="SLL0088 PROTEIN"/>
    <property type="match status" value="1"/>
</dbReference>
<organism evidence="3 4">
    <name type="scientific">Aquincola tertiaricarbonis</name>
    <dbReference type="NCBI Taxonomy" id="391953"/>
    <lineage>
        <taxon>Bacteria</taxon>
        <taxon>Pseudomonadati</taxon>
        <taxon>Pseudomonadota</taxon>
        <taxon>Betaproteobacteria</taxon>
        <taxon>Burkholderiales</taxon>
        <taxon>Sphaerotilaceae</taxon>
        <taxon>Aquincola</taxon>
    </lineage>
</organism>
<name>A0ABY4SG00_AQUTE</name>
<dbReference type="PROSITE" id="PS50987">
    <property type="entry name" value="HTH_ARSR_2"/>
    <property type="match status" value="1"/>
</dbReference>
<reference evidence="3" key="1">
    <citation type="submission" date="2022-05" db="EMBL/GenBank/DDBJ databases">
        <title>An RpoN-dependent PEP-CTERM gene is involved in floc formation of an Aquincola tertiaricarbonis strain.</title>
        <authorList>
            <person name="Qiu D."/>
            <person name="Xia M."/>
        </authorList>
    </citation>
    <scope>NUCLEOTIDE SEQUENCE</scope>
    <source>
        <strain evidence="3">RN12</strain>
    </source>
</reference>
<evidence type="ECO:0000259" key="2">
    <source>
        <dbReference type="PROSITE" id="PS50987"/>
    </source>
</evidence>
<proteinExistence type="predicted"/>
<sequence length="136" mass="14828">MTTTDLLDHTMTALADATRRAILRRLARGEARVTELAAPFAISLNSVSKHIRILERAQLVQRRVVGREHLLSFNPAPLAEAGAWIHEQQAFWSQRLDALEAALLAEDASAAAASAPAPAPEPVRKKARRPARGPSR</sequence>
<dbReference type="Gene3D" id="1.10.10.10">
    <property type="entry name" value="Winged helix-like DNA-binding domain superfamily/Winged helix DNA-binding domain"/>
    <property type="match status" value="1"/>
</dbReference>
<evidence type="ECO:0000256" key="1">
    <source>
        <dbReference type="SAM" id="MobiDB-lite"/>
    </source>
</evidence>
<dbReference type="SMART" id="SM00418">
    <property type="entry name" value="HTH_ARSR"/>
    <property type="match status" value="1"/>
</dbReference>
<dbReference type="InterPro" id="IPR036390">
    <property type="entry name" value="WH_DNA-bd_sf"/>
</dbReference>
<dbReference type="EMBL" id="CP097636">
    <property type="protein sequence ID" value="URI10698.1"/>
    <property type="molecule type" value="Genomic_DNA"/>
</dbReference>
<dbReference type="Proteomes" id="UP001056201">
    <property type="component" value="Chromosome 2"/>
</dbReference>
<feature type="region of interest" description="Disordered" evidence="1">
    <location>
        <begin position="110"/>
        <end position="136"/>
    </location>
</feature>
<dbReference type="InterPro" id="IPR011991">
    <property type="entry name" value="ArsR-like_HTH"/>
</dbReference>
<dbReference type="InterPro" id="IPR036388">
    <property type="entry name" value="WH-like_DNA-bd_sf"/>
</dbReference>